<dbReference type="FunFam" id="1.20.58.240:FF:000002">
    <property type="entry name" value="Bifunctional protein NCOAT"/>
    <property type="match status" value="1"/>
</dbReference>
<dbReference type="InterPro" id="IPR011496">
    <property type="entry name" value="O-GlcNAcase_cat"/>
</dbReference>
<dbReference type="PROSITE" id="PS52009">
    <property type="entry name" value="GH84"/>
    <property type="match status" value="1"/>
</dbReference>
<keyword evidence="1" id="KW-0732">Signal</keyword>
<evidence type="ECO:0000256" key="1">
    <source>
        <dbReference type="ARBA" id="ARBA00022729"/>
    </source>
</evidence>
<dbReference type="InterPro" id="IPR017853">
    <property type="entry name" value="GH"/>
</dbReference>
<evidence type="ECO:0000256" key="7">
    <source>
        <dbReference type="ARBA" id="ARBA00066938"/>
    </source>
</evidence>
<feature type="compositionally biased region" description="Low complexity" evidence="9">
    <location>
        <begin position="506"/>
        <end position="524"/>
    </location>
</feature>
<dbReference type="EC" id="3.2.1.169" evidence="7"/>
<dbReference type="AlphaFoldDB" id="A0A484B2G9"/>
<dbReference type="FunFam" id="3.20.20.80:FF:000009">
    <property type="entry name" value="O-GlcNAcase BT_4395"/>
    <property type="match status" value="1"/>
</dbReference>
<evidence type="ECO:0000256" key="5">
    <source>
        <dbReference type="ARBA" id="ARBA00050933"/>
    </source>
</evidence>
<dbReference type="Proteomes" id="UP000295192">
    <property type="component" value="Unassembled WGS sequence"/>
</dbReference>
<dbReference type="GO" id="GO:0016231">
    <property type="term" value="F:beta-N-acetylglucosaminidase activity"/>
    <property type="evidence" value="ECO:0007669"/>
    <property type="project" value="TreeGrafter"/>
</dbReference>
<comment type="caution">
    <text evidence="11">The sequence shown here is derived from an EMBL/GenBank/DDBJ whole genome shotgun (WGS) entry which is preliminary data.</text>
</comment>
<sequence length="947" mass="106621">MDSYMYAPKDDYKHRAYWRELYTVEEADHLSSLITAAREAGIVFYYALSPGLDMTYSSQKEIATLKRKLDQVSQFGCDGYALLFDDIESELSKADKEVFQTFANAQVSVTNEIFTHLGSPKFLFCPTQYCASRAVPTVVDSEYLNTLGSKLNNEIDILWTGDKVISKVITIESIREITEVLRRPPVIWDNLHANDYDQKRVFLGPYTGRSPELIPYLRGIMTNPNCEFYGNFIAVHTLAFWSRCSMDSKMNSSLSADIKLETENEDDLPVECLSKNVYHPRLALKNAINDWLPEFFVEKEAWGPIAKPQPQVEMVMPIIPIIPSINTCMTLTTTTTTSTNSRTVPEVNTTQLQALADVCSTVSSTLTPISNPVMNSLVSPTKVVTNDEIINPIPTTVASNIELPKKIPISIVPAPIMETKSVEETIKLTCEIFEPLLENNKDESVEKREQVANLNVDTMLDEPSLSPGINEPMECSSSVNSQISPKEASKLVTDDVIMEESANDINSMNVESPSSSPQSSAEMQEPGELEDLLVKTTMDRKKITLDDLSFLCDLFFLPFEHGSRGLKLLTEFQWLKVNANVLLQDRIVGPDATKAIKPEVSEWLQRAELFGKMCGGVQELLLKISYCKNKEICHDLYSYVWDISGAVSLLNGYVKWLALGQFPPNMATYTEGSYTWFSKGWKEAFMSGEQEPWVFRGGLTADLQRLMPVDSGNDLFVYKLPEQPTANYYLLRPYQSSDESDVNKICTRTYLQWQSEQDEDEILMPAQLIDIVADVLVGAHLVLHPEFCLVAYDKSDSIVGYACAALDVNVFMRDTEICWLTELREKYPKDLLDIITNGSSSKSQKVIARFVESVHSKVDEACPPEVCGSFPAVICAATLREAEQYDNGITKRMLTVLLAALRANGCFGVHARVPDHDREQLNFYTKIGFIEIYRDDDKKNIYLGRRF</sequence>
<evidence type="ECO:0000256" key="3">
    <source>
        <dbReference type="ARBA" id="ARBA00023295"/>
    </source>
</evidence>
<evidence type="ECO:0000256" key="9">
    <source>
        <dbReference type="SAM" id="MobiDB-lite"/>
    </source>
</evidence>
<keyword evidence="3" id="KW-0326">Glycosidase</keyword>
<dbReference type="EMBL" id="LSRL02000188">
    <property type="protein sequence ID" value="TDG42928.1"/>
    <property type="molecule type" value="Genomic_DNA"/>
</dbReference>
<protein>
    <recommendedName>
        <fullName evidence="7">protein O-GlcNAcase</fullName>
        <ecNumber evidence="7">3.2.1.169</ecNumber>
    </recommendedName>
    <alternativeName>
        <fullName evidence="4">Beta-N-acetylhexosaminidase</fullName>
    </alternativeName>
    <alternativeName>
        <fullName evidence="8">Beta-hexosaminidase</fullName>
    </alternativeName>
</protein>
<dbReference type="InterPro" id="IPR051822">
    <property type="entry name" value="Glycosyl_Hydrolase_84"/>
</dbReference>
<evidence type="ECO:0000256" key="6">
    <source>
        <dbReference type="ARBA" id="ARBA00052136"/>
    </source>
</evidence>
<gene>
    <name evidence="11" type="ORF">AWZ03_010633</name>
</gene>
<dbReference type="Gene3D" id="3.20.20.80">
    <property type="entry name" value="Glycosidases"/>
    <property type="match status" value="1"/>
</dbReference>
<evidence type="ECO:0000256" key="2">
    <source>
        <dbReference type="ARBA" id="ARBA00022801"/>
    </source>
</evidence>
<reference evidence="11 12" key="1">
    <citation type="journal article" date="2019" name="J. Hered.">
        <title>An Improved Genome Assembly for Drosophila navojoa, the Basal Species in the mojavensis Cluster.</title>
        <authorList>
            <person name="Vanderlinde T."/>
            <person name="Dupim E.G."/>
            <person name="Nazario-Yepiz N.O."/>
            <person name="Carvalho A.B."/>
        </authorList>
    </citation>
    <scope>NUCLEOTIDE SEQUENCE [LARGE SCALE GENOMIC DNA]</scope>
    <source>
        <strain evidence="11">Navoj_Jal97</strain>
        <tissue evidence="11">Whole organism</tissue>
    </source>
</reference>
<comment type="catalytic activity">
    <reaction evidence="6">
        <text>3-O-(N-acetyl-beta-D-glucosaminyl)-L-threonyl-[protein] + H2O = L-threonyl-[protein] + N-acetyl-D-glucosamine</text>
        <dbReference type="Rhea" id="RHEA:48892"/>
        <dbReference type="Rhea" id="RHEA-COMP:11060"/>
        <dbReference type="Rhea" id="RHEA-COMP:12252"/>
        <dbReference type="ChEBI" id="CHEBI:15377"/>
        <dbReference type="ChEBI" id="CHEBI:30013"/>
        <dbReference type="ChEBI" id="CHEBI:90840"/>
        <dbReference type="ChEBI" id="CHEBI:506227"/>
        <dbReference type="EC" id="3.2.1.169"/>
    </reaction>
</comment>
<dbReference type="GO" id="GO:0009100">
    <property type="term" value="P:glycoprotein metabolic process"/>
    <property type="evidence" value="ECO:0007669"/>
    <property type="project" value="TreeGrafter"/>
</dbReference>
<dbReference type="Gene3D" id="1.20.58.240">
    <property type="entry name" value="STAT, domain 1"/>
    <property type="match status" value="1"/>
</dbReference>
<proteinExistence type="predicted"/>
<organism evidence="11 12">
    <name type="scientific">Drosophila navojoa</name>
    <name type="common">Fruit fly</name>
    <dbReference type="NCBI Taxonomy" id="7232"/>
    <lineage>
        <taxon>Eukaryota</taxon>
        <taxon>Metazoa</taxon>
        <taxon>Ecdysozoa</taxon>
        <taxon>Arthropoda</taxon>
        <taxon>Hexapoda</taxon>
        <taxon>Insecta</taxon>
        <taxon>Pterygota</taxon>
        <taxon>Neoptera</taxon>
        <taxon>Endopterygota</taxon>
        <taxon>Diptera</taxon>
        <taxon>Brachycera</taxon>
        <taxon>Muscomorpha</taxon>
        <taxon>Ephydroidea</taxon>
        <taxon>Drosophilidae</taxon>
        <taxon>Drosophila</taxon>
    </lineage>
</organism>
<dbReference type="GO" id="GO:0102571">
    <property type="term" value="F:[protein]-3-O-(N-acetyl-D-glucosaminyl)-L-serine/L-threonine O-N-acetyl-alpha-D-glucosaminase activity"/>
    <property type="evidence" value="ECO:0007669"/>
    <property type="project" value="UniProtKB-EC"/>
</dbReference>
<dbReference type="PANTHER" id="PTHR13170:SF16">
    <property type="entry name" value="PROTEIN O-GLCNACASE"/>
    <property type="match status" value="1"/>
</dbReference>
<dbReference type="OrthoDB" id="9975416at2759"/>
<dbReference type="Pfam" id="PF07555">
    <property type="entry name" value="NAGidase"/>
    <property type="match status" value="1"/>
</dbReference>
<keyword evidence="12" id="KW-1185">Reference proteome</keyword>
<evidence type="ECO:0000256" key="8">
    <source>
        <dbReference type="ARBA" id="ARBA00076634"/>
    </source>
</evidence>
<accession>A0A484B2G9</accession>
<dbReference type="Gene3D" id="3.40.630.30">
    <property type="match status" value="1"/>
</dbReference>
<evidence type="ECO:0000259" key="10">
    <source>
        <dbReference type="PROSITE" id="PS52009"/>
    </source>
</evidence>
<dbReference type="PANTHER" id="PTHR13170">
    <property type="entry name" value="O-GLCNACASE"/>
    <property type="match status" value="1"/>
</dbReference>
<name>A0A484B2G9_DRONA</name>
<feature type="region of interest" description="Disordered" evidence="9">
    <location>
        <begin position="502"/>
        <end position="526"/>
    </location>
</feature>
<dbReference type="OMA" id="ICTRTYL"/>
<comment type="catalytic activity">
    <reaction evidence="5">
        <text>3-O-(N-acetyl-beta-D-glucosaminyl)-L-seryl-[protein] + H2O = N-acetyl-D-glucosamine + L-seryl-[protein]</text>
        <dbReference type="Rhea" id="RHEA:48876"/>
        <dbReference type="Rhea" id="RHEA-COMP:9863"/>
        <dbReference type="Rhea" id="RHEA-COMP:12251"/>
        <dbReference type="ChEBI" id="CHEBI:15377"/>
        <dbReference type="ChEBI" id="CHEBI:29999"/>
        <dbReference type="ChEBI" id="CHEBI:90838"/>
        <dbReference type="ChEBI" id="CHEBI:506227"/>
        <dbReference type="EC" id="3.2.1.169"/>
    </reaction>
</comment>
<dbReference type="STRING" id="7232.A0A484B2G9"/>
<dbReference type="SUPFAM" id="SSF55729">
    <property type="entry name" value="Acyl-CoA N-acyltransferases (Nat)"/>
    <property type="match status" value="1"/>
</dbReference>
<evidence type="ECO:0000256" key="4">
    <source>
        <dbReference type="ARBA" id="ARBA00030512"/>
    </source>
</evidence>
<feature type="domain" description="GH84" evidence="10">
    <location>
        <begin position="1"/>
        <end position="246"/>
    </location>
</feature>
<dbReference type="InterPro" id="IPR016181">
    <property type="entry name" value="Acyl_CoA_acyltransferase"/>
</dbReference>
<evidence type="ECO:0000313" key="12">
    <source>
        <dbReference type="Proteomes" id="UP000295192"/>
    </source>
</evidence>
<dbReference type="SUPFAM" id="SSF51445">
    <property type="entry name" value="(Trans)glycosidases"/>
    <property type="match status" value="1"/>
</dbReference>
<keyword evidence="2" id="KW-0378">Hydrolase</keyword>
<evidence type="ECO:0000313" key="11">
    <source>
        <dbReference type="EMBL" id="TDG42928.1"/>
    </source>
</evidence>